<proteinExistence type="predicted"/>
<organism evidence="1">
    <name type="scientific">uncultured Pleomorphomonas sp</name>
    <dbReference type="NCBI Taxonomy" id="442121"/>
    <lineage>
        <taxon>Bacteria</taxon>
        <taxon>Pseudomonadati</taxon>
        <taxon>Pseudomonadota</taxon>
        <taxon>Alphaproteobacteria</taxon>
        <taxon>Hyphomicrobiales</taxon>
        <taxon>Pleomorphomonadaceae</taxon>
        <taxon>Pleomorphomonas</taxon>
        <taxon>environmental samples</taxon>
    </lineage>
</organism>
<sequence>MSLPLFAADQIPARPRIVRMHAVDTGDAPGLMPGWKTTSGGDFVCRRCGHEAGWLFDLSASEIRRGVPCPICNEARL</sequence>
<reference evidence="1" key="1">
    <citation type="submission" date="2016-08" db="EMBL/GenBank/DDBJ databases">
        <authorList>
            <person name="Seilhamer J.J."/>
        </authorList>
    </citation>
    <scope>NUCLEOTIDE SEQUENCE</scope>
    <source>
        <strain evidence="1">86</strain>
    </source>
</reference>
<name>A0A212LCZ1_9HYPH</name>
<dbReference type="EMBL" id="FMJD01000006">
    <property type="protein sequence ID" value="SCM75411.1"/>
    <property type="molecule type" value="Genomic_DNA"/>
</dbReference>
<dbReference type="AlphaFoldDB" id="A0A212LCZ1"/>
<gene>
    <name evidence="1" type="ORF">KL86PLE_20079</name>
</gene>
<dbReference type="RefSeq" id="WP_288195791.1">
    <property type="nucleotide sequence ID" value="NZ_LT608334.1"/>
</dbReference>
<protein>
    <submittedName>
        <fullName evidence="1">Uncharacterized protein</fullName>
    </submittedName>
</protein>
<accession>A0A212LCZ1</accession>
<evidence type="ECO:0000313" key="1">
    <source>
        <dbReference type="EMBL" id="SCM75411.1"/>
    </source>
</evidence>